<organism evidence="1 2">
    <name type="scientific">Bergeyella zoohelcum</name>
    <dbReference type="NCBI Taxonomy" id="1015"/>
    <lineage>
        <taxon>Bacteria</taxon>
        <taxon>Pseudomonadati</taxon>
        <taxon>Bacteroidota</taxon>
        <taxon>Flavobacteriia</taxon>
        <taxon>Flavobacteriales</taxon>
        <taxon>Weeksellaceae</taxon>
        <taxon>Bergeyella</taxon>
    </lineage>
</organism>
<reference evidence="1 2" key="1">
    <citation type="submission" date="2018-06" db="EMBL/GenBank/DDBJ databases">
        <authorList>
            <consortium name="Pathogen Informatics"/>
            <person name="Doyle S."/>
        </authorList>
    </citation>
    <scope>NUCLEOTIDE SEQUENCE [LARGE SCALE GENOMIC DNA]</scope>
    <source>
        <strain evidence="1 2">NCTC11661</strain>
    </source>
</reference>
<gene>
    <name evidence="1" type="ORF">NCTC11661_00895</name>
</gene>
<dbReference type="RefSeq" id="WP_002662213.1">
    <property type="nucleotide sequence ID" value="NZ_UFTJ01000001.1"/>
</dbReference>
<dbReference type="Proteomes" id="UP000255515">
    <property type="component" value="Unassembled WGS sequence"/>
</dbReference>
<evidence type="ECO:0000313" key="1">
    <source>
        <dbReference type="EMBL" id="SSZ47229.1"/>
    </source>
</evidence>
<proteinExistence type="predicted"/>
<dbReference type="AlphaFoldDB" id="A0A376C0G9"/>
<evidence type="ECO:0000313" key="2">
    <source>
        <dbReference type="Proteomes" id="UP000255515"/>
    </source>
</evidence>
<accession>A0A376C0G9</accession>
<name>A0A376C0G9_9FLAO</name>
<protein>
    <submittedName>
        <fullName evidence="1">Uncharacterized protein</fullName>
    </submittedName>
</protein>
<dbReference type="EMBL" id="UFTJ01000001">
    <property type="protein sequence ID" value="SSZ47229.1"/>
    <property type="molecule type" value="Genomic_DNA"/>
</dbReference>
<sequence>MKLKYFLLLFVIPFISCKKKDVEIFILNNGISMKDTLRIKLKNNTDKNQLLFLKNERLDYSEAENSLNVKITRNGEPVKSSLILIDDFIFPDDDTDLHEIDSIIMMKKDSCSKNFIKLVPPNNYIILNFMSLDYNNRCESGLLPDIEKGSSYKIKITINADSTFMKKEEMKKINLIRRNKKVKLFQGQIESNSVVLKT</sequence>